<evidence type="ECO:0000256" key="1">
    <source>
        <dbReference type="SAM" id="MobiDB-lite"/>
    </source>
</evidence>
<dbReference type="Proteomes" id="UP001265083">
    <property type="component" value="Unassembled WGS sequence"/>
</dbReference>
<keyword evidence="3" id="KW-1185">Reference proteome</keyword>
<reference evidence="2 3" key="1">
    <citation type="submission" date="2023-08" db="EMBL/GenBank/DDBJ databases">
        <title>Bioegradation of LLDPE and BLDPE plastic by marine bacteria from coast plastic debris.</title>
        <authorList>
            <person name="Rong Z."/>
        </authorList>
    </citation>
    <scope>NUCLEOTIDE SEQUENCE [LARGE SCALE GENOMIC DNA]</scope>
    <source>
        <strain evidence="2 3">Z-2</strain>
    </source>
</reference>
<dbReference type="EMBL" id="JAVLUS010000005">
    <property type="protein sequence ID" value="MDS1113659.1"/>
    <property type="molecule type" value="Genomic_DNA"/>
</dbReference>
<name>A0ABU2GRT4_9ACTN</name>
<feature type="region of interest" description="Disordered" evidence="1">
    <location>
        <begin position="372"/>
        <end position="409"/>
    </location>
</feature>
<proteinExistence type="predicted"/>
<dbReference type="RefSeq" id="WP_310949982.1">
    <property type="nucleotide sequence ID" value="NZ_JAVLUS010000005.1"/>
</dbReference>
<evidence type="ECO:0000313" key="2">
    <source>
        <dbReference type="EMBL" id="MDS1113659.1"/>
    </source>
</evidence>
<gene>
    <name evidence="2" type="ORF">RD149_07755</name>
</gene>
<protein>
    <submittedName>
        <fullName evidence="2">Uncharacterized protein</fullName>
    </submittedName>
</protein>
<organism evidence="2 3">
    <name type="scientific">Gordonia westfalica</name>
    <dbReference type="NCBI Taxonomy" id="158898"/>
    <lineage>
        <taxon>Bacteria</taxon>
        <taxon>Bacillati</taxon>
        <taxon>Actinomycetota</taxon>
        <taxon>Actinomycetes</taxon>
        <taxon>Mycobacteriales</taxon>
        <taxon>Gordoniaceae</taxon>
        <taxon>Gordonia</taxon>
    </lineage>
</organism>
<comment type="caution">
    <text evidence="2">The sequence shown here is derived from an EMBL/GenBank/DDBJ whole genome shotgun (WGS) entry which is preliminary data.</text>
</comment>
<evidence type="ECO:0000313" key="3">
    <source>
        <dbReference type="Proteomes" id="UP001265083"/>
    </source>
</evidence>
<accession>A0ABU2GRT4</accession>
<sequence>MPSNSVDGQQLGCHGLFGPARALQTTAENLLIQTKTMAEAPMDVAGWKGDAKNACVERSSKSVNNLKTFNDLKSLMDILEHRTVDGKELCGSKSLQIGSDVDRALIARAGEVAAGNEEVCSPKSLEDSLATGTTILWTNTKEKWRGTIVPPLMEVDGESYFSSNCGFPISGIVLASCVPDVDRKDSQGSDSALDEGLPPGFDVTFRWVSNGEFDPLTGEGTFVRAFVESFYTAREANSISWAFPGFLEAAPDGFSSMVLRPNYGTGGRELVGTSTFSVLSRDERDSRIRFVLCEFGYASTPTGASSTGIWETYAKNSLVSIIEFDRTGQAPPPRQRGSGRRAQNNVFGGWRVLDFEFVATGSEYHLEMAGCNSLPRPEGVPQESDVRGSGAIPRAPEQQDPGWPKSGAE</sequence>